<dbReference type="Proteomes" id="UP000229056">
    <property type="component" value="Unassembled WGS sequence"/>
</dbReference>
<evidence type="ECO:0000313" key="12">
    <source>
        <dbReference type="EMBL" id="PIS05800.1"/>
    </source>
</evidence>
<dbReference type="GO" id="GO:0050567">
    <property type="term" value="F:glutaminyl-tRNA synthase (glutamine-hydrolyzing) activity"/>
    <property type="evidence" value="ECO:0007669"/>
    <property type="project" value="UniProtKB-UniRule"/>
</dbReference>
<dbReference type="SUPFAM" id="SSF55931">
    <property type="entry name" value="Glutamine synthetase/guanido kinase"/>
    <property type="match status" value="1"/>
</dbReference>
<evidence type="ECO:0000256" key="6">
    <source>
        <dbReference type="ARBA" id="ARBA00022917"/>
    </source>
</evidence>
<dbReference type="PANTHER" id="PTHR11659">
    <property type="entry name" value="GLUTAMYL-TRNA GLN AMIDOTRANSFERASE SUBUNIT B MITOCHONDRIAL AND PROKARYOTIC PET112-RELATED"/>
    <property type="match status" value="1"/>
</dbReference>
<dbReference type="InterPro" id="IPR018027">
    <property type="entry name" value="Asn/Gln_amidotransferase"/>
</dbReference>
<dbReference type="Pfam" id="PF02934">
    <property type="entry name" value="GatB_N"/>
    <property type="match status" value="1"/>
</dbReference>
<protein>
    <recommendedName>
        <fullName evidence="10">Aspartyl/glutamyl-tRNA(Asn/Gln) amidotransferase subunit B</fullName>
        <shortName evidence="10">Asp/Glu-ADT subunit B</shortName>
        <ecNumber evidence="10">6.3.5.-</ecNumber>
    </recommendedName>
</protein>
<sequence>MAKYIPVIGMEIHAELKTQTKMFCTCQNGYELQKEPNQNICPICMSHPGMLPTINKQAIKWTILVGLALNCKIAKQTKFDRKNYFYPDLPKGYQISQYDQPLTYSGKLEINGKEVGITRVHLEEDTGKLAHGANSSLVDLSRAGTPLIELVTDPVIESASEAKDFCQMYQQILRYLEISDADMEKGQMRCEANISMQEAGKFVIDGSEVKPLLDYNLNPKSELKNINSFKAMERAVEYEIKRQTKALENNEPLVQETRGWDDDKQKTFSQRVKETAADYRYFPEPDLPPLNISDELITELTGTLPELPHQKLKRFVSQFNLKLEDAKILISDKDLASFTEQVISELIGWLISLPETDGTEEEIWAREGKKLSKIISNWLISRLFKHLNDEKTAIKDSKITPENFAEFITLIYHSKINNLTAQKVLEQMFKTGDSPMEIVSQGGLEQVDDQDKLEKIIEVIISNNEKVVADYRAGKEVALKFLMGQTMKETKGQANPQTIEDILKKKLS</sequence>
<keyword evidence="6 10" id="KW-0648">Protein biosynthesis</keyword>
<dbReference type="GO" id="GO:0006412">
    <property type="term" value="P:translation"/>
    <property type="evidence" value="ECO:0007669"/>
    <property type="project" value="UniProtKB-UniRule"/>
</dbReference>
<keyword evidence="12" id="KW-0808">Transferase</keyword>
<dbReference type="InterPro" id="IPR004413">
    <property type="entry name" value="GatB"/>
</dbReference>
<comment type="subunit">
    <text evidence="2 10">Heterotrimer of A, B and C subunits.</text>
</comment>
<accession>A0A2H0W594</accession>
<comment type="similarity">
    <text evidence="1 10">Belongs to the GatB/GatE family. GatB subfamily.</text>
</comment>
<dbReference type="EC" id="6.3.5.-" evidence="10"/>
<dbReference type="Pfam" id="PF02637">
    <property type="entry name" value="GatB_Yqey"/>
    <property type="match status" value="1"/>
</dbReference>
<dbReference type="NCBIfam" id="TIGR00133">
    <property type="entry name" value="gatB"/>
    <property type="match status" value="1"/>
</dbReference>
<keyword evidence="5 10" id="KW-0067">ATP-binding</keyword>
<keyword evidence="3 10" id="KW-0436">Ligase</keyword>
<evidence type="ECO:0000256" key="4">
    <source>
        <dbReference type="ARBA" id="ARBA00022741"/>
    </source>
</evidence>
<evidence type="ECO:0000256" key="1">
    <source>
        <dbReference type="ARBA" id="ARBA00005306"/>
    </source>
</evidence>
<dbReference type="SMART" id="SM00845">
    <property type="entry name" value="GatB_Yqey"/>
    <property type="match status" value="1"/>
</dbReference>
<dbReference type="NCBIfam" id="NF004014">
    <property type="entry name" value="PRK05477.1-4"/>
    <property type="match status" value="1"/>
</dbReference>
<dbReference type="EMBL" id="PEZY01000012">
    <property type="protein sequence ID" value="PIS05800.1"/>
    <property type="molecule type" value="Genomic_DNA"/>
</dbReference>
<dbReference type="GO" id="GO:0005524">
    <property type="term" value="F:ATP binding"/>
    <property type="evidence" value="ECO:0007669"/>
    <property type="project" value="UniProtKB-KW"/>
</dbReference>
<evidence type="ECO:0000256" key="3">
    <source>
        <dbReference type="ARBA" id="ARBA00022598"/>
    </source>
</evidence>
<evidence type="ECO:0000256" key="2">
    <source>
        <dbReference type="ARBA" id="ARBA00011123"/>
    </source>
</evidence>
<dbReference type="GO" id="GO:0050566">
    <property type="term" value="F:asparaginyl-tRNA synthase (glutamine-hydrolyzing) activity"/>
    <property type="evidence" value="ECO:0007669"/>
    <property type="project" value="RHEA"/>
</dbReference>
<dbReference type="InterPro" id="IPR042114">
    <property type="entry name" value="GatB_C_1"/>
</dbReference>
<dbReference type="Gene3D" id="1.10.10.410">
    <property type="match status" value="1"/>
</dbReference>
<dbReference type="InterPro" id="IPR023168">
    <property type="entry name" value="GatB_Yqey_C_2"/>
</dbReference>
<dbReference type="InterPro" id="IPR006075">
    <property type="entry name" value="Asn/Gln-tRNA_Trfase_suB/E_cat"/>
</dbReference>
<evidence type="ECO:0000256" key="5">
    <source>
        <dbReference type="ARBA" id="ARBA00022840"/>
    </source>
</evidence>
<gene>
    <name evidence="10" type="primary">gatB</name>
    <name evidence="12" type="ORF">COT80_03470</name>
</gene>
<proteinExistence type="inferred from homology"/>
<comment type="function">
    <text evidence="7 10">Allows the formation of correctly charged Asn-tRNA(Asn) or Gln-tRNA(Gln) through the transamidation of misacylated Asp-tRNA(Asn) or Glu-tRNA(Gln) in organisms which lack either or both of asparaginyl-tRNA or glutaminyl-tRNA synthetases. The reaction takes place in the presence of glutamine and ATP through an activated phospho-Asp-tRNA(Asn) or phospho-Glu-tRNA(Gln).</text>
</comment>
<evidence type="ECO:0000256" key="9">
    <source>
        <dbReference type="ARBA" id="ARBA00047913"/>
    </source>
</evidence>
<organism evidence="12 13">
    <name type="scientific">Candidatus Buchananbacteria bacterium CG10_big_fil_rev_8_21_14_0_10_33_19</name>
    <dbReference type="NCBI Taxonomy" id="1974525"/>
    <lineage>
        <taxon>Bacteria</taxon>
        <taxon>Candidatus Buchananiibacteriota</taxon>
    </lineage>
</organism>
<dbReference type="SUPFAM" id="SSF89095">
    <property type="entry name" value="GatB/YqeY motif"/>
    <property type="match status" value="2"/>
</dbReference>
<evidence type="ECO:0000256" key="7">
    <source>
        <dbReference type="ARBA" id="ARBA00024799"/>
    </source>
</evidence>
<evidence type="ECO:0000313" key="13">
    <source>
        <dbReference type="Proteomes" id="UP000229056"/>
    </source>
</evidence>
<dbReference type="AlphaFoldDB" id="A0A2H0W594"/>
<dbReference type="InterPro" id="IPR003789">
    <property type="entry name" value="Asn/Gln_tRNA_amidoTrase-B-like"/>
</dbReference>
<keyword evidence="4 10" id="KW-0547">Nucleotide-binding</keyword>
<comment type="catalytic activity">
    <reaction evidence="9 10">
        <text>L-glutamyl-tRNA(Gln) + L-glutamine + ATP + H2O = L-glutaminyl-tRNA(Gln) + L-glutamate + ADP + phosphate + H(+)</text>
        <dbReference type="Rhea" id="RHEA:17521"/>
        <dbReference type="Rhea" id="RHEA-COMP:9681"/>
        <dbReference type="Rhea" id="RHEA-COMP:9684"/>
        <dbReference type="ChEBI" id="CHEBI:15377"/>
        <dbReference type="ChEBI" id="CHEBI:15378"/>
        <dbReference type="ChEBI" id="CHEBI:29985"/>
        <dbReference type="ChEBI" id="CHEBI:30616"/>
        <dbReference type="ChEBI" id="CHEBI:43474"/>
        <dbReference type="ChEBI" id="CHEBI:58359"/>
        <dbReference type="ChEBI" id="CHEBI:78520"/>
        <dbReference type="ChEBI" id="CHEBI:78521"/>
        <dbReference type="ChEBI" id="CHEBI:456216"/>
    </reaction>
</comment>
<comment type="catalytic activity">
    <reaction evidence="8 10">
        <text>L-aspartyl-tRNA(Asn) + L-glutamine + ATP + H2O = L-asparaginyl-tRNA(Asn) + L-glutamate + ADP + phosphate + 2 H(+)</text>
        <dbReference type="Rhea" id="RHEA:14513"/>
        <dbReference type="Rhea" id="RHEA-COMP:9674"/>
        <dbReference type="Rhea" id="RHEA-COMP:9677"/>
        <dbReference type="ChEBI" id="CHEBI:15377"/>
        <dbReference type="ChEBI" id="CHEBI:15378"/>
        <dbReference type="ChEBI" id="CHEBI:29985"/>
        <dbReference type="ChEBI" id="CHEBI:30616"/>
        <dbReference type="ChEBI" id="CHEBI:43474"/>
        <dbReference type="ChEBI" id="CHEBI:58359"/>
        <dbReference type="ChEBI" id="CHEBI:78515"/>
        <dbReference type="ChEBI" id="CHEBI:78516"/>
        <dbReference type="ChEBI" id="CHEBI:456216"/>
    </reaction>
</comment>
<feature type="domain" description="Asn/Gln amidotransferase" evidence="11">
    <location>
        <begin position="357"/>
        <end position="507"/>
    </location>
</feature>
<dbReference type="Gene3D" id="1.10.150.380">
    <property type="entry name" value="GatB domain, N-terminal subdomain"/>
    <property type="match status" value="1"/>
</dbReference>
<evidence type="ECO:0000256" key="8">
    <source>
        <dbReference type="ARBA" id="ARBA00047380"/>
    </source>
</evidence>
<evidence type="ECO:0000256" key="10">
    <source>
        <dbReference type="HAMAP-Rule" id="MF_00121"/>
    </source>
</evidence>
<dbReference type="GO" id="GO:0016740">
    <property type="term" value="F:transferase activity"/>
    <property type="evidence" value="ECO:0007669"/>
    <property type="project" value="UniProtKB-KW"/>
</dbReference>
<dbReference type="PANTHER" id="PTHR11659:SF0">
    <property type="entry name" value="GLUTAMYL-TRNA(GLN) AMIDOTRANSFERASE SUBUNIT B, MITOCHONDRIAL"/>
    <property type="match status" value="1"/>
</dbReference>
<comment type="caution">
    <text evidence="12">The sequence shown here is derived from an EMBL/GenBank/DDBJ whole genome shotgun (WGS) entry which is preliminary data.</text>
</comment>
<dbReference type="InterPro" id="IPR017959">
    <property type="entry name" value="Asn/Gln-tRNA_amidoTrfase_suB/E"/>
</dbReference>
<name>A0A2H0W594_9BACT</name>
<reference evidence="13" key="1">
    <citation type="submission" date="2017-09" db="EMBL/GenBank/DDBJ databases">
        <title>Depth-based differentiation of microbial function through sediment-hosted aquifers and enrichment of novel symbionts in the deep terrestrial subsurface.</title>
        <authorList>
            <person name="Probst A.J."/>
            <person name="Ladd B."/>
            <person name="Jarett J.K."/>
            <person name="Geller-Mcgrath D.E."/>
            <person name="Sieber C.M.K."/>
            <person name="Emerson J.B."/>
            <person name="Anantharaman K."/>
            <person name="Thomas B.C."/>
            <person name="Malmstrom R."/>
            <person name="Stieglmeier M."/>
            <person name="Klingl A."/>
            <person name="Woyke T."/>
            <person name="Ryan C.M."/>
            <person name="Banfield J.F."/>
        </authorList>
    </citation>
    <scope>NUCLEOTIDE SEQUENCE [LARGE SCALE GENOMIC DNA]</scope>
</reference>
<dbReference type="HAMAP" id="MF_00121">
    <property type="entry name" value="GatB"/>
    <property type="match status" value="1"/>
</dbReference>
<dbReference type="FunFam" id="1.10.10.410:FF:000001">
    <property type="entry name" value="Aspartyl/glutamyl-tRNA(Asn/Gln) amidotransferase subunit B"/>
    <property type="match status" value="1"/>
</dbReference>
<evidence type="ECO:0000259" key="11">
    <source>
        <dbReference type="SMART" id="SM00845"/>
    </source>
</evidence>
<dbReference type="InterPro" id="IPR014746">
    <property type="entry name" value="Gln_synth/guanido_kin_cat_dom"/>
</dbReference>
<dbReference type="GO" id="GO:0070681">
    <property type="term" value="P:glutaminyl-tRNAGln biosynthesis via transamidation"/>
    <property type="evidence" value="ECO:0007669"/>
    <property type="project" value="TreeGrafter"/>
</dbReference>
<dbReference type="NCBIfam" id="NF004012">
    <property type="entry name" value="PRK05477.1-2"/>
    <property type="match status" value="1"/>
</dbReference>